<keyword evidence="1" id="KW-0251">Elongation factor</keyword>
<reference evidence="1 2" key="1">
    <citation type="submission" date="2020-08" db="EMBL/GenBank/DDBJ databases">
        <title>Genomic Encyclopedia of Type Strains, Phase IV (KMG-IV): sequencing the most valuable type-strain genomes for metagenomic binning, comparative biology and taxonomic classification.</title>
        <authorList>
            <person name="Goeker M."/>
        </authorList>
    </citation>
    <scope>NUCLEOTIDE SEQUENCE [LARGE SCALE GENOMIC DNA]</scope>
    <source>
        <strain evidence="1 2">DSM 29853</strain>
    </source>
</reference>
<dbReference type="Proteomes" id="UP000528286">
    <property type="component" value="Unassembled WGS sequence"/>
</dbReference>
<keyword evidence="2" id="KW-1185">Reference proteome</keyword>
<gene>
    <name evidence="1" type="ORF">GGR23_003471</name>
</gene>
<organism evidence="1 2">
    <name type="scientific">Gellertiella hungarica</name>
    <dbReference type="NCBI Taxonomy" id="1572859"/>
    <lineage>
        <taxon>Bacteria</taxon>
        <taxon>Pseudomonadati</taxon>
        <taxon>Pseudomonadota</taxon>
        <taxon>Alphaproteobacteria</taxon>
        <taxon>Hyphomicrobiales</taxon>
        <taxon>Rhizobiaceae</taxon>
        <taxon>Gellertiella</taxon>
    </lineage>
</organism>
<protein>
    <submittedName>
        <fullName evidence="1">Elongation factor P--beta-lysine ligase</fullName>
    </submittedName>
</protein>
<dbReference type="RefSeq" id="WP_183367547.1">
    <property type="nucleotide sequence ID" value="NZ_JACIEZ010000008.1"/>
</dbReference>
<comment type="caution">
    <text evidence="1">The sequence shown here is derived from an EMBL/GenBank/DDBJ whole genome shotgun (WGS) entry which is preliminary data.</text>
</comment>
<dbReference type="GO" id="GO:0003746">
    <property type="term" value="F:translation elongation factor activity"/>
    <property type="evidence" value="ECO:0007669"/>
    <property type="project" value="UniProtKB-KW"/>
</dbReference>
<dbReference type="GO" id="GO:0016874">
    <property type="term" value="F:ligase activity"/>
    <property type="evidence" value="ECO:0007669"/>
    <property type="project" value="UniProtKB-KW"/>
</dbReference>
<accession>A0A7W6J7J0</accession>
<dbReference type="AlphaFoldDB" id="A0A7W6J7J0"/>
<keyword evidence="1" id="KW-0436">Ligase</keyword>
<name>A0A7W6J7J0_9HYPH</name>
<proteinExistence type="predicted"/>
<evidence type="ECO:0000313" key="2">
    <source>
        <dbReference type="Proteomes" id="UP000528286"/>
    </source>
</evidence>
<dbReference type="EMBL" id="JACIEZ010000008">
    <property type="protein sequence ID" value="MBB4066256.1"/>
    <property type="molecule type" value="Genomic_DNA"/>
</dbReference>
<keyword evidence="1" id="KW-0648">Protein biosynthesis</keyword>
<evidence type="ECO:0000313" key="1">
    <source>
        <dbReference type="EMBL" id="MBB4066256.1"/>
    </source>
</evidence>
<sequence>MERALPLFDRVELDRIKVERARLLEKLRRGHVDARTRIHREDMLKQLTAQQIEIELRLGMASRS</sequence>